<dbReference type="SUPFAM" id="SSF48403">
    <property type="entry name" value="Ankyrin repeat"/>
    <property type="match status" value="1"/>
</dbReference>
<organism evidence="3 4">
    <name type="scientific">Pyronema omphalodes (strain CBS 100304)</name>
    <name type="common">Pyronema confluens</name>
    <dbReference type="NCBI Taxonomy" id="1076935"/>
    <lineage>
        <taxon>Eukaryota</taxon>
        <taxon>Fungi</taxon>
        <taxon>Dikarya</taxon>
        <taxon>Ascomycota</taxon>
        <taxon>Pezizomycotina</taxon>
        <taxon>Pezizomycetes</taxon>
        <taxon>Pezizales</taxon>
        <taxon>Pyronemataceae</taxon>
        <taxon>Pyronema</taxon>
    </lineage>
</organism>
<dbReference type="Gene3D" id="1.25.40.20">
    <property type="entry name" value="Ankyrin repeat-containing domain"/>
    <property type="match status" value="1"/>
</dbReference>
<dbReference type="Pfam" id="PF12796">
    <property type="entry name" value="Ank_2"/>
    <property type="match status" value="1"/>
</dbReference>
<proteinExistence type="predicted"/>
<reference evidence="3 4" key="1">
    <citation type="journal article" date="2013" name="PLoS Genet.">
        <title>The genome and development-dependent transcriptomes of Pyronema confluens: a window into fungal evolution.</title>
        <authorList>
            <person name="Traeger S."/>
            <person name="Altegoer F."/>
            <person name="Freitag M."/>
            <person name="Gabaldon T."/>
            <person name="Kempken F."/>
            <person name="Kumar A."/>
            <person name="Marcet-Houben M."/>
            <person name="Poggeler S."/>
            <person name="Stajich J.E."/>
            <person name="Nowrousian M."/>
        </authorList>
    </citation>
    <scope>NUCLEOTIDE SEQUENCE [LARGE SCALE GENOMIC DNA]</scope>
    <source>
        <strain evidence="4">CBS 100304</strain>
        <tissue evidence="3">Vegetative mycelium</tissue>
    </source>
</reference>
<sequence>MRVLLENGADPTAGTKHRGMSVKNNDADPGVTTMLHKIASLRKFLPNNLMPQWVDLLLQYGADIDAENYGKTPLSYATVNVRNKGREELVVLLLERGANITLKPIFYNYGLKELYTAKGCWKRDPVAEMLRYELCRRGIYAKMMAQW</sequence>
<protein>
    <submittedName>
        <fullName evidence="3">Uncharacterized protein</fullName>
    </submittedName>
</protein>
<dbReference type="InterPro" id="IPR002110">
    <property type="entry name" value="Ankyrin_rpt"/>
</dbReference>
<feature type="repeat" description="ANK" evidence="1">
    <location>
        <begin position="69"/>
        <end position="105"/>
    </location>
</feature>
<keyword evidence="1" id="KW-0040">ANK repeat</keyword>
<gene>
    <name evidence="3" type="ORF">PCON_05620</name>
</gene>
<accession>U4LBQ9</accession>
<dbReference type="AlphaFoldDB" id="U4LBQ9"/>
<evidence type="ECO:0000313" key="4">
    <source>
        <dbReference type="Proteomes" id="UP000018144"/>
    </source>
</evidence>
<dbReference type="EMBL" id="HF935279">
    <property type="protein sequence ID" value="CCX29549.1"/>
    <property type="molecule type" value="Genomic_DNA"/>
</dbReference>
<keyword evidence="4" id="KW-1185">Reference proteome</keyword>
<dbReference type="PROSITE" id="PS50088">
    <property type="entry name" value="ANK_REPEAT"/>
    <property type="match status" value="1"/>
</dbReference>
<dbReference type="Proteomes" id="UP000018144">
    <property type="component" value="Unassembled WGS sequence"/>
</dbReference>
<dbReference type="SMART" id="SM00248">
    <property type="entry name" value="ANK"/>
    <property type="match status" value="1"/>
</dbReference>
<feature type="region of interest" description="Disordered" evidence="2">
    <location>
        <begin position="1"/>
        <end position="26"/>
    </location>
</feature>
<name>U4LBQ9_PYROM</name>
<evidence type="ECO:0000256" key="2">
    <source>
        <dbReference type="SAM" id="MobiDB-lite"/>
    </source>
</evidence>
<evidence type="ECO:0000256" key="1">
    <source>
        <dbReference type="PROSITE-ProRule" id="PRU00023"/>
    </source>
</evidence>
<evidence type="ECO:0000313" key="3">
    <source>
        <dbReference type="EMBL" id="CCX29549.1"/>
    </source>
</evidence>
<dbReference type="InterPro" id="IPR036770">
    <property type="entry name" value="Ankyrin_rpt-contain_sf"/>
</dbReference>